<accession>A0A8B8C2X4</accession>
<feature type="domain" description="IgGFc-binding protein N-terminal" evidence="2">
    <location>
        <begin position="317"/>
        <end position="607"/>
    </location>
</feature>
<keyword evidence="3" id="KW-1185">Reference proteome</keyword>
<evidence type="ECO:0000313" key="3">
    <source>
        <dbReference type="Proteomes" id="UP000694844"/>
    </source>
</evidence>
<evidence type="ECO:0000313" key="4">
    <source>
        <dbReference type="RefSeq" id="XP_022310028.1"/>
    </source>
</evidence>
<dbReference type="Proteomes" id="UP000694844">
    <property type="component" value="Chromosome 9"/>
</dbReference>
<name>A0A8B8C2X4_CRAVI</name>
<evidence type="ECO:0000256" key="1">
    <source>
        <dbReference type="SAM" id="SignalP"/>
    </source>
</evidence>
<feature type="chain" id="PRO_5034805231" evidence="1">
    <location>
        <begin position="18"/>
        <end position="623"/>
    </location>
</feature>
<dbReference type="PANTHER" id="PTHR46534">
    <property type="entry name" value="IGGFC_BINDING DOMAIN-CONTAINING PROTEIN"/>
    <property type="match status" value="1"/>
</dbReference>
<dbReference type="SUPFAM" id="SSF57302">
    <property type="entry name" value="Snake toxin-like"/>
    <property type="match status" value="1"/>
</dbReference>
<dbReference type="AlphaFoldDB" id="A0A8B8C2X4"/>
<sequence length="623" mass="69333">MTKGWCLLLCCVTETVALYCLSCTESVSPRHCHSVMNCGDGEVCFTESHLTRNGIVVFNTGCRTLQTCQTKRNNVLNRNGLYRVVPHTHCLECCSTDLCNSKGCGKPGYPLTRGPACFDCQQISKPMLCDQISICDQNEECYLQREYEFDDVYYSSRCINKHTCALNPEVFGKRNTDHCSHCCSTDLCNNKCSNSSLQTNATTTPTILTGQDTPQGSHGKEFLVLFMKNLRQTTGKETAHVLTDSSVYLNITSSSQLQSTIKSMVDRNYDFNSYINISFPNNLTCDYFTKESKAVRLTTSNLSTVVIFDSYDIYTTDGTIIIPTRKLSTAYIISTANGASQFAVGSMHSETNIQIRLNIKNNTTLSLFGRNMLSGDTFSIRLNEFETLQISHPTDLSGTFLSADKPFAVFSGSQCKSYPQTGCSHMVSQLPPIKEYDNEYIIPSFLQNTGTIFQVVSPVENNVTVTTGIARRTLHFQAYDYKNFEVASDLISVVKSDFPVQITGFAMGSHQVGPYMTVFPGIHHYLDYYKILVPAIYRDSFICVIIPDQSLGKLMINDLPVHNYTSAFQKMASSAGKSYSIKVVKVQPGPYILKTTDRVAFGVIVYGHRHSDGYGYAGNFVLP</sequence>
<reference evidence="4" key="1">
    <citation type="submission" date="2025-08" db="UniProtKB">
        <authorList>
            <consortium name="RefSeq"/>
        </authorList>
    </citation>
    <scope>IDENTIFICATION</scope>
    <source>
        <tissue evidence="4">Whole sample</tissue>
    </source>
</reference>
<dbReference type="KEGG" id="cvn:111115546"/>
<dbReference type="GeneID" id="111115546"/>
<feature type="signal peptide" evidence="1">
    <location>
        <begin position="1"/>
        <end position="17"/>
    </location>
</feature>
<dbReference type="RefSeq" id="XP_022310028.1">
    <property type="nucleotide sequence ID" value="XM_022454320.1"/>
</dbReference>
<dbReference type="Pfam" id="PF17517">
    <property type="entry name" value="IgGFc_binding"/>
    <property type="match status" value="1"/>
</dbReference>
<dbReference type="OrthoDB" id="6146418at2759"/>
<evidence type="ECO:0000259" key="2">
    <source>
        <dbReference type="Pfam" id="PF17517"/>
    </source>
</evidence>
<proteinExistence type="predicted"/>
<keyword evidence="1" id="KW-0732">Signal</keyword>
<dbReference type="PANTHER" id="PTHR46534:SF1">
    <property type="entry name" value="IGGFC-BINDING PROTEIN N-TERMINAL DOMAIN-CONTAINING PROTEIN"/>
    <property type="match status" value="1"/>
</dbReference>
<dbReference type="InterPro" id="IPR035234">
    <property type="entry name" value="IgGFc-bd_N"/>
</dbReference>
<gene>
    <name evidence="4" type="primary">LOC111115546</name>
</gene>
<dbReference type="InterPro" id="IPR045860">
    <property type="entry name" value="Snake_toxin-like_sf"/>
</dbReference>
<organism evidence="3 4">
    <name type="scientific">Crassostrea virginica</name>
    <name type="common">Eastern oyster</name>
    <dbReference type="NCBI Taxonomy" id="6565"/>
    <lineage>
        <taxon>Eukaryota</taxon>
        <taxon>Metazoa</taxon>
        <taxon>Spiralia</taxon>
        <taxon>Lophotrochozoa</taxon>
        <taxon>Mollusca</taxon>
        <taxon>Bivalvia</taxon>
        <taxon>Autobranchia</taxon>
        <taxon>Pteriomorphia</taxon>
        <taxon>Ostreida</taxon>
        <taxon>Ostreoidea</taxon>
        <taxon>Ostreidae</taxon>
        <taxon>Crassostrea</taxon>
    </lineage>
</organism>
<protein>
    <submittedName>
        <fullName evidence="4">IgGFc-binding protein-like isoform X1</fullName>
    </submittedName>
</protein>